<dbReference type="AlphaFoldDB" id="A0A895XXW8"/>
<organism evidence="3 4">
    <name type="scientific">Natronoglycomyces albus</name>
    <dbReference type="NCBI Taxonomy" id="2811108"/>
    <lineage>
        <taxon>Bacteria</taxon>
        <taxon>Bacillati</taxon>
        <taxon>Actinomycetota</taxon>
        <taxon>Actinomycetes</taxon>
        <taxon>Glycomycetales</taxon>
        <taxon>Glycomycetaceae</taxon>
        <taxon>Natronoglycomyces</taxon>
    </lineage>
</organism>
<sequence>MRADGYLPIEDYAVIGNLRSAALVGRDGSIDWCPLPRLDSASVFAAILDHRRGGRFRVGVRGDQLGSQRYRWHTNVLETSFDEGGGRLVVTDCMPLAGNLDGVGQSTAEPAVHRLLRAEGGDVEVRVEWSPRFQYANGLPQMLPIDGGVLAWAGSDALTLSGVGENEVTFTEEDGAVTLYASFTLGAGQRRALVTKWGSDPVMSGLDGTEDVIAAAVESWRRWVHKAEATGSRAWAAPHEELIIRAELVLKLLTNGDTGAIAAAATTSLPEEVGGVRNWDYRYSWIRDASLAAQALRALGHDEDALAFAEWAERVARDHRREDLAIQIVYGLHGETEIGEAELPNLEGYRRSAPVRTGNGAVDQLQLDVFGELISVVYELVRARKDVSDDILEFLPAVADSACRHWNNRDFGIWELRRGPFHFVYSKVMVWMGLDRAITLASAGYIDGRVELWSQTRDQVRAEVLQRGFDPNLGAFRQSYERNVLDASNLLFGLLEFLPFDDPRVRSTVDAALEGLTENGLAHRYFADDGIAGGEGAFGLCNFWLVDVLAMSGRVDEARDLFERMVSHANHVGLYSEELDPATGTFLGNFPQAFTHIGLINSALYLAYAEGRKTPVPDPIGSPEHRQRRLDKR</sequence>
<dbReference type="SUPFAM" id="SSF48208">
    <property type="entry name" value="Six-hairpin glycosidases"/>
    <property type="match status" value="1"/>
</dbReference>
<evidence type="ECO:0000259" key="2">
    <source>
        <dbReference type="Pfam" id="PF19291"/>
    </source>
</evidence>
<dbReference type="GO" id="GO:0005975">
    <property type="term" value="P:carbohydrate metabolic process"/>
    <property type="evidence" value="ECO:0007669"/>
    <property type="project" value="InterPro"/>
</dbReference>
<keyword evidence="4" id="KW-1185">Reference proteome</keyword>
<dbReference type="Proteomes" id="UP000662939">
    <property type="component" value="Chromosome"/>
</dbReference>
<dbReference type="KEGG" id="nav:JQS30_06085"/>
<feature type="domain" description="GH15-like" evidence="1">
    <location>
        <begin position="245"/>
        <end position="603"/>
    </location>
</feature>
<dbReference type="PANTHER" id="PTHR31616">
    <property type="entry name" value="TREHALASE"/>
    <property type="match status" value="1"/>
</dbReference>
<dbReference type="InterPro" id="IPR008928">
    <property type="entry name" value="6-hairpin_glycosidase_sf"/>
</dbReference>
<evidence type="ECO:0000313" key="3">
    <source>
        <dbReference type="EMBL" id="QSB06468.1"/>
    </source>
</evidence>
<proteinExistence type="predicted"/>
<dbReference type="PANTHER" id="PTHR31616:SF0">
    <property type="entry name" value="GLUCAN 1,4-ALPHA-GLUCOSIDASE"/>
    <property type="match status" value="1"/>
</dbReference>
<gene>
    <name evidence="3" type="ORF">JQS30_06085</name>
</gene>
<keyword evidence="3" id="KW-0378">Hydrolase</keyword>
<feature type="domain" description="Trehalase-like N-terminal" evidence="2">
    <location>
        <begin position="7"/>
        <end position="164"/>
    </location>
</feature>
<dbReference type="Pfam" id="PF00723">
    <property type="entry name" value="Glyco_hydro_15"/>
    <property type="match status" value="1"/>
</dbReference>
<dbReference type="InterPro" id="IPR011613">
    <property type="entry name" value="GH15-like"/>
</dbReference>
<evidence type="ECO:0000259" key="1">
    <source>
        <dbReference type="Pfam" id="PF00723"/>
    </source>
</evidence>
<dbReference type="Pfam" id="PF19291">
    <property type="entry name" value="TREH_N"/>
    <property type="match status" value="1"/>
</dbReference>
<protein>
    <submittedName>
        <fullName evidence="3">Glycoside hydrolase family 15 protein</fullName>
    </submittedName>
</protein>
<reference evidence="3" key="1">
    <citation type="submission" date="2021-02" db="EMBL/GenBank/DDBJ databases">
        <title>Natronoglycomyces albus gen. nov., sp. nov, a haloalkaliphilic actinobacterium from a soda solonchak soil.</title>
        <authorList>
            <person name="Sorokin D.Y."/>
            <person name="Khijniak T.V."/>
            <person name="Zakharycheva A.P."/>
            <person name="Boueva O.V."/>
            <person name="Ariskina E.V."/>
            <person name="Hahnke R.L."/>
            <person name="Bunk B."/>
            <person name="Sproer C."/>
            <person name="Schumann P."/>
            <person name="Evtushenko L.I."/>
            <person name="Kublanov I.V."/>
        </authorList>
    </citation>
    <scope>NUCLEOTIDE SEQUENCE</scope>
    <source>
        <strain evidence="3">DSM 106290</strain>
    </source>
</reference>
<dbReference type="InterPro" id="IPR012341">
    <property type="entry name" value="6hp_glycosidase-like_sf"/>
</dbReference>
<dbReference type="InterPro" id="IPR045582">
    <property type="entry name" value="Trehalase-like_N"/>
</dbReference>
<dbReference type="GO" id="GO:0004553">
    <property type="term" value="F:hydrolase activity, hydrolyzing O-glycosyl compounds"/>
    <property type="evidence" value="ECO:0007669"/>
    <property type="project" value="TreeGrafter"/>
</dbReference>
<accession>A0A895XXW8</accession>
<dbReference type="Gene3D" id="1.50.10.10">
    <property type="match status" value="1"/>
</dbReference>
<name>A0A895XXW8_9ACTN</name>
<dbReference type="EMBL" id="CP070496">
    <property type="protein sequence ID" value="QSB06468.1"/>
    <property type="molecule type" value="Genomic_DNA"/>
</dbReference>
<dbReference type="RefSeq" id="WP_213172479.1">
    <property type="nucleotide sequence ID" value="NZ_CP070496.1"/>
</dbReference>
<evidence type="ECO:0000313" key="4">
    <source>
        <dbReference type="Proteomes" id="UP000662939"/>
    </source>
</evidence>